<organism evidence="1 2">
    <name type="scientific">Ditylenchus destructor</name>
    <dbReference type="NCBI Taxonomy" id="166010"/>
    <lineage>
        <taxon>Eukaryota</taxon>
        <taxon>Metazoa</taxon>
        <taxon>Ecdysozoa</taxon>
        <taxon>Nematoda</taxon>
        <taxon>Chromadorea</taxon>
        <taxon>Rhabditida</taxon>
        <taxon>Tylenchina</taxon>
        <taxon>Tylenchomorpha</taxon>
        <taxon>Sphaerularioidea</taxon>
        <taxon>Anguinidae</taxon>
        <taxon>Anguininae</taxon>
        <taxon>Ditylenchus</taxon>
    </lineage>
</organism>
<name>A0AAD4MU50_9BILA</name>
<dbReference type="AlphaFoldDB" id="A0AAD4MU50"/>
<evidence type="ECO:0000313" key="2">
    <source>
        <dbReference type="Proteomes" id="UP001201812"/>
    </source>
</evidence>
<reference evidence="1" key="1">
    <citation type="submission" date="2022-01" db="EMBL/GenBank/DDBJ databases">
        <title>Genome Sequence Resource for Two Populations of Ditylenchus destructor, the Migratory Endoparasitic Phytonematode.</title>
        <authorList>
            <person name="Zhang H."/>
            <person name="Lin R."/>
            <person name="Xie B."/>
        </authorList>
    </citation>
    <scope>NUCLEOTIDE SEQUENCE</scope>
    <source>
        <strain evidence="1">BazhouSP</strain>
    </source>
</reference>
<comment type="caution">
    <text evidence="1">The sequence shown here is derived from an EMBL/GenBank/DDBJ whole genome shotgun (WGS) entry which is preliminary data.</text>
</comment>
<protein>
    <submittedName>
        <fullName evidence="1">CRE-MRP-7 protein</fullName>
    </submittedName>
</protein>
<gene>
    <name evidence="1" type="ORF">DdX_12737</name>
</gene>
<proteinExistence type="predicted"/>
<keyword evidence="2" id="KW-1185">Reference proteome</keyword>
<dbReference type="Proteomes" id="UP001201812">
    <property type="component" value="Unassembled WGS sequence"/>
</dbReference>
<sequence>MLIDFVTDENAKLWQGISYTLLMFCTSQLKSLMNTYYIIVVYRVGVKCQTVLTAATYKKTGASRPTISLLSEDDAI</sequence>
<dbReference type="EMBL" id="JAKKPZ010000044">
    <property type="protein sequence ID" value="KAI1706952.1"/>
    <property type="molecule type" value="Genomic_DNA"/>
</dbReference>
<evidence type="ECO:0000313" key="1">
    <source>
        <dbReference type="EMBL" id="KAI1706952.1"/>
    </source>
</evidence>
<accession>A0AAD4MU50</accession>